<dbReference type="RefSeq" id="WP_183815511.1">
    <property type="nucleotide sequence ID" value="NZ_JACHOB010000001.1"/>
</dbReference>
<gene>
    <name evidence="2" type="ORF">GGQ59_000504</name>
</gene>
<comment type="caution">
    <text evidence="2">The sequence shown here is derived from an EMBL/GenBank/DDBJ whole genome shotgun (WGS) entry which is preliminary data.</text>
</comment>
<feature type="transmembrane region" description="Helical" evidence="1">
    <location>
        <begin position="48"/>
        <end position="72"/>
    </location>
</feature>
<feature type="transmembrane region" description="Helical" evidence="1">
    <location>
        <begin position="20"/>
        <end position="42"/>
    </location>
</feature>
<organism evidence="2 3">
    <name type="scientific">Parvularcula dongshanensis</name>
    <dbReference type="NCBI Taxonomy" id="1173995"/>
    <lineage>
        <taxon>Bacteria</taxon>
        <taxon>Pseudomonadati</taxon>
        <taxon>Pseudomonadota</taxon>
        <taxon>Alphaproteobacteria</taxon>
        <taxon>Parvularculales</taxon>
        <taxon>Parvularculaceae</taxon>
        <taxon>Parvularcula</taxon>
    </lineage>
</organism>
<protein>
    <submittedName>
        <fullName evidence="2">Uncharacterized protein</fullName>
    </submittedName>
</protein>
<accession>A0A840I192</accession>
<evidence type="ECO:0000313" key="3">
    <source>
        <dbReference type="Proteomes" id="UP000563524"/>
    </source>
</evidence>
<feature type="transmembrane region" description="Helical" evidence="1">
    <location>
        <begin position="117"/>
        <end position="136"/>
    </location>
</feature>
<dbReference type="EMBL" id="JACHOB010000001">
    <property type="protein sequence ID" value="MBB4658004.1"/>
    <property type="molecule type" value="Genomic_DNA"/>
</dbReference>
<keyword evidence="3" id="KW-1185">Reference proteome</keyword>
<dbReference type="AlphaFoldDB" id="A0A840I192"/>
<dbReference type="Proteomes" id="UP000563524">
    <property type="component" value="Unassembled WGS sequence"/>
</dbReference>
<name>A0A840I192_9PROT</name>
<keyword evidence="1" id="KW-0812">Transmembrane</keyword>
<proteinExistence type="predicted"/>
<evidence type="ECO:0000256" key="1">
    <source>
        <dbReference type="SAM" id="Phobius"/>
    </source>
</evidence>
<reference evidence="2 3" key="1">
    <citation type="submission" date="2020-08" db="EMBL/GenBank/DDBJ databases">
        <title>Genomic Encyclopedia of Type Strains, Phase IV (KMG-IV): sequencing the most valuable type-strain genomes for metagenomic binning, comparative biology and taxonomic classification.</title>
        <authorList>
            <person name="Goeker M."/>
        </authorList>
    </citation>
    <scope>NUCLEOTIDE SEQUENCE [LARGE SCALE GENOMIC DNA]</scope>
    <source>
        <strain evidence="2 3">DSM 102850</strain>
    </source>
</reference>
<evidence type="ECO:0000313" key="2">
    <source>
        <dbReference type="EMBL" id="MBB4658004.1"/>
    </source>
</evidence>
<keyword evidence="1" id="KW-0472">Membrane</keyword>
<sequence length="139" mass="15454">MIRSFSSPDATFLKAPARRYLARLSGVMALYFAALFAINLIPSEDWPVLFRGLFVLTPALAAVLIVPVVLDLVRSRDEVQQRIFTEACLVSLMIVGLGSFAYAFLVDAFGWPQPSLYWVWPALIGVTGAAQCVIKLRYR</sequence>
<feature type="transmembrane region" description="Helical" evidence="1">
    <location>
        <begin position="84"/>
        <end position="105"/>
    </location>
</feature>
<keyword evidence="1" id="KW-1133">Transmembrane helix</keyword>